<proteinExistence type="predicted"/>
<dbReference type="PANTHER" id="PTHR33835">
    <property type="entry name" value="YALI0C07656P"/>
    <property type="match status" value="1"/>
</dbReference>
<dbReference type="Pfam" id="PF14234">
    <property type="entry name" value="DUF4336"/>
    <property type="match status" value="1"/>
</dbReference>
<dbReference type="SUPFAM" id="SSF56281">
    <property type="entry name" value="Metallo-hydrolase/oxidoreductase"/>
    <property type="match status" value="1"/>
</dbReference>
<dbReference type="Proteomes" id="UP000554286">
    <property type="component" value="Unassembled WGS sequence"/>
</dbReference>
<evidence type="ECO:0000313" key="2">
    <source>
        <dbReference type="Proteomes" id="UP000554286"/>
    </source>
</evidence>
<protein>
    <recommendedName>
        <fullName evidence="3">DUF4336 domain-containing protein</fullName>
    </recommendedName>
</protein>
<dbReference type="InterPro" id="IPR036866">
    <property type="entry name" value="RibonucZ/Hydroxyglut_hydro"/>
</dbReference>
<dbReference type="PANTHER" id="PTHR33835:SF1">
    <property type="entry name" value="METALLO-BETA-LACTAMASE DOMAIN-CONTAINING PROTEIN"/>
    <property type="match status" value="1"/>
</dbReference>
<accession>A0A7W6RCE6</accession>
<comment type="caution">
    <text evidence="1">The sequence shown here is derived from an EMBL/GenBank/DDBJ whole genome shotgun (WGS) entry which is preliminary data.</text>
</comment>
<sequence length="233" mass="26328">MPLDPVDKDLWIVEGPVVSFYGFPYPTRSVIARLPDGGLWVWSPVALTDDLREAIHALGPVSSLVSPNALHHLWLADWIAAWPQASVYGLASLARKRRDLTFTALLEDTPPTAWGGMIDQAWLRASVFLDEIVFFHRPSRTAIVGDYCQAFEETFLAAQWSAWQRPIARVWGITEAHGRAPLELRLTTLKAGRARAAVQRILAWAPERVVMAHGRWQRSNGQAWLRQSFDWLL</sequence>
<gene>
    <name evidence="1" type="ORF">GGD89_001406</name>
</gene>
<dbReference type="AlphaFoldDB" id="A0A7W6RCE6"/>
<evidence type="ECO:0008006" key="3">
    <source>
        <dbReference type="Google" id="ProtNLM"/>
    </source>
</evidence>
<dbReference type="InterPro" id="IPR025638">
    <property type="entry name" value="DUF4336"/>
</dbReference>
<reference evidence="1 2" key="1">
    <citation type="submission" date="2020-08" db="EMBL/GenBank/DDBJ databases">
        <title>Genome sequencing of Purple Non-Sulfur Bacteria from various extreme environments.</title>
        <authorList>
            <person name="Mayer M."/>
        </authorList>
    </citation>
    <scope>NUCLEOTIDE SEQUENCE [LARGE SCALE GENOMIC DNA]</scope>
    <source>
        <strain evidence="1 2">JA131</strain>
    </source>
</reference>
<dbReference type="RefSeq" id="WP_184043486.1">
    <property type="nucleotide sequence ID" value="NZ_JACIGK010000008.1"/>
</dbReference>
<organism evidence="1 2">
    <name type="scientific">Roseospira visakhapatnamensis</name>
    <dbReference type="NCBI Taxonomy" id="390880"/>
    <lineage>
        <taxon>Bacteria</taxon>
        <taxon>Pseudomonadati</taxon>
        <taxon>Pseudomonadota</taxon>
        <taxon>Alphaproteobacteria</taxon>
        <taxon>Rhodospirillales</taxon>
        <taxon>Rhodospirillaceae</taxon>
        <taxon>Roseospira</taxon>
    </lineage>
</organism>
<name>A0A7W6RCE6_9PROT</name>
<keyword evidence="2" id="KW-1185">Reference proteome</keyword>
<evidence type="ECO:0000313" key="1">
    <source>
        <dbReference type="EMBL" id="MBB4265782.1"/>
    </source>
</evidence>
<dbReference type="EMBL" id="JACIGK010000008">
    <property type="protein sequence ID" value="MBB4265782.1"/>
    <property type="molecule type" value="Genomic_DNA"/>
</dbReference>